<name>A0ABW5CDC9_9PROT</name>
<accession>A0ABW5CDC9</accession>
<feature type="domain" description="Bacteriophage phiJL001 Gp84 C-terminal" evidence="1">
    <location>
        <begin position="203"/>
        <end position="281"/>
    </location>
</feature>
<evidence type="ECO:0000259" key="1">
    <source>
        <dbReference type="Pfam" id="PF09356"/>
    </source>
</evidence>
<dbReference type="InterPro" id="IPR018964">
    <property type="entry name" value="Phage_phiJL001_Gp84_C"/>
</dbReference>
<dbReference type="InterPro" id="IPR011928">
    <property type="entry name" value="Phage_phiJL001_Gp84"/>
</dbReference>
<evidence type="ECO:0000313" key="2">
    <source>
        <dbReference type="EMBL" id="MFD2234832.1"/>
    </source>
</evidence>
<dbReference type="RefSeq" id="WP_377317437.1">
    <property type="nucleotide sequence ID" value="NZ_JBHUIY010000028.1"/>
</dbReference>
<protein>
    <submittedName>
        <fullName evidence="2">DUF2163 domain-containing protein</fullName>
    </submittedName>
</protein>
<reference evidence="3" key="1">
    <citation type="journal article" date="2019" name="Int. J. Syst. Evol. Microbiol.">
        <title>The Global Catalogue of Microorganisms (GCM) 10K type strain sequencing project: providing services to taxonomists for standard genome sequencing and annotation.</title>
        <authorList>
            <consortium name="The Broad Institute Genomics Platform"/>
            <consortium name="The Broad Institute Genome Sequencing Center for Infectious Disease"/>
            <person name="Wu L."/>
            <person name="Ma J."/>
        </authorList>
    </citation>
    <scope>NUCLEOTIDE SEQUENCE [LARGE SCALE GENOMIC DNA]</scope>
    <source>
        <strain evidence="3">KCTC 15012</strain>
    </source>
</reference>
<dbReference type="NCBIfam" id="TIGR02218">
    <property type="entry name" value="phg_TIGR02218"/>
    <property type="match status" value="1"/>
</dbReference>
<comment type="caution">
    <text evidence="2">The sequence shown here is derived from an EMBL/GenBank/DDBJ whole genome shotgun (WGS) entry which is preliminary data.</text>
</comment>
<proteinExistence type="predicted"/>
<dbReference type="Proteomes" id="UP001597296">
    <property type="component" value="Unassembled WGS sequence"/>
</dbReference>
<dbReference type="Pfam" id="PF09931">
    <property type="entry name" value="Phage_phiJL001_Gp84_N"/>
    <property type="match status" value="1"/>
</dbReference>
<evidence type="ECO:0000313" key="3">
    <source>
        <dbReference type="Proteomes" id="UP001597296"/>
    </source>
</evidence>
<dbReference type="Pfam" id="PF09356">
    <property type="entry name" value="Phage_BR0599"/>
    <property type="match status" value="1"/>
</dbReference>
<organism evidence="2 3">
    <name type="scientific">Phaeospirillum tilakii</name>
    <dbReference type="NCBI Taxonomy" id="741673"/>
    <lineage>
        <taxon>Bacteria</taxon>
        <taxon>Pseudomonadati</taxon>
        <taxon>Pseudomonadota</taxon>
        <taxon>Alphaproteobacteria</taxon>
        <taxon>Rhodospirillales</taxon>
        <taxon>Rhodospirillaceae</taxon>
        <taxon>Phaeospirillum</taxon>
    </lineage>
</organism>
<dbReference type="EMBL" id="JBHUIY010000028">
    <property type="protein sequence ID" value="MFD2234832.1"/>
    <property type="molecule type" value="Genomic_DNA"/>
</dbReference>
<gene>
    <name evidence="2" type="ORF">ACFSNB_13550</name>
</gene>
<keyword evidence="3" id="KW-1185">Reference proteome</keyword>
<sequence length="286" mass="30280">MIDVSPALKTLLAERRPHRVFDLWTIALPCGLTLHWTSADIALTVDGQTYGSDLRITRDKCRLTTGVETASQQMTLSPDAGAEPLIAGIPLRQALRVGMFDGAAVRLTWAYYDLATPPGLIGTLLRFTGFVGDIDCFAAKSVLTINSPLKRLDLQIPWRVYGAGCRWVLGDVGCGVDLAAHATAGTVLPGSSNGYVVTNIAAGAWAGGTLALTSGEDATFRRAVRAADGGKLLLKTPLPWAPQPGDTCLLTPGCDKTQGTATGCGRFDNVLRYGGMPYIPSPETAY</sequence>